<dbReference type="EMBL" id="VRMN01000005">
    <property type="protein sequence ID" value="KAA8493930.1"/>
    <property type="molecule type" value="Genomic_DNA"/>
</dbReference>
<dbReference type="Proteomes" id="UP000324585">
    <property type="component" value="Unassembled WGS sequence"/>
</dbReference>
<dbReference type="AlphaFoldDB" id="A0A5J4YSN8"/>
<evidence type="ECO:0000313" key="1">
    <source>
        <dbReference type="EMBL" id="KAA8493930.1"/>
    </source>
</evidence>
<comment type="caution">
    <text evidence="1">The sequence shown here is derived from an EMBL/GenBank/DDBJ whole genome shotgun (WGS) entry which is preliminary data.</text>
</comment>
<accession>A0A5J4YSN8</accession>
<protein>
    <submittedName>
        <fullName evidence="1">Uncharacterized protein</fullName>
    </submittedName>
</protein>
<name>A0A5J4YSN8_PORPP</name>
<gene>
    <name evidence="1" type="ORF">FVE85_3905</name>
</gene>
<organism evidence="1 2">
    <name type="scientific">Porphyridium purpureum</name>
    <name type="common">Red alga</name>
    <name type="synonym">Porphyridium cruentum</name>
    <dbReference type="NCBI Taxonomy" id="35688"/>
    <lineage>
        <taxon>Eukaryota</taxon>
        <taxon>Rhodophyta</taxon>
        <taxon>Bangiophyceae</taxon>
        <taxon>Porphyridiales</taxon>
        <taxon>Porphyridiaceae</taxon>
        <taxon>Porphyridium</taxon>
    </lineage>
</organism>
<evidence type="ECO:0000313" key="2">
    <source>
        <dbReference type="Proteomes" id="UP000324585"/>
    </source>
</evidence>
<dbReference type="OrthoDB" id="407358at2759"/>
<proteinExistence type="predicted"/>
<sequence>MRGVLQGVVRGVRPQVVDGVLHKWDGLVVQVVDGAPHHDCAEADGGVDGAPAPAQLTLTLAGTYSVTFQYPPENVRPLRWFQMEENRKAGMLVDRIGFNTALVRLVLAKTFLKHEADHVRSLVLQRMRMQIPIVSMEHVRVLGASSCARSAHSNPSHTLVSDDRLWWISATRSPQHPEYIEFALGQSANEEVQVALVSMRIPPLPYGPLSVRLFRIESWDARKSAFVFHTAHVFSTLDTGGWQTFLLDPPVESSRIRLVCLQNACQCEVSSFEDMVESDAQFSNLFSYDSLSETCSHSSIGLYQVRFC</sequence>
<reference evidence="2" key="1">
    <citation type="journal article" date="2019" name="Nat. Commun.">
        <title>Expansion of phycobilisome linker gene families in mesophilic red algae.</title>
        <authorList>
            <person name="Lee J."/>
            <person name="Kim D."/>
            <person name="Bhattacharya D."/>
            <person name="Yoon H.S."/>
        </authorList>
    </citation>
    <scope>NUCLEOTIDE SEQUENCE [LARGE SCALE GENOMIC DNA]</scope>
    <source>
        <strain evidence="2">CCMP 1328</strain>
    </source>
</reference>
<keyword evidence="2" id="KW-1185">Reference proteome</keyword>